<evidence type="ECO:0000313" key="2">
    <source>
        <dbReference type="EMBL" id="KKM89090.1"/>
    </source>
</evidence>
<protein>
    <submittedName>
        <fullName evidence="2">Uncharacterized protein</fullName>
    </submittedName>
</protein>
<reference evidence="2" key="1">
    <citation type="journal article" date="2015" name="Nature">
        <title>Complex archaea that bridge the gap between prokaryotes and eukaryotes.</title>
        <authorList>
            <person name="Spang A."/>
            <person name="Saw J.H."/>
            <person name="Jorgensen S.L."/>
            <person name="Zaremba-Niedzwiedzka K."/>
            <person name="Martijn J."/>
            <person name="Lind A.E."/>
            <person name="van Eijk R."/>
            <person name="Schleper C."/>
            <person name="Guy L."/>
            <person name="Ettema T.J."/>
        </authorList>
    </citation>
    <scope>NUCLEOTIDE SEQUENCE</scope>
</reference>
<accession>A0A0F9NJT6</accession>
<feature type="compositionally biased region" description="Basic and acidic residues" evidence="1">
    <location>
        <begin position="38"/>
        <end position="49"/>
    </location>
</feature>
<evidence type="ECO:0000256" key="1">
    <source>
        <dbReference type="SAM" id="MobiDB-lite"/>
    </source>
</evidence>
<proteinExistence type="predicted"/>
<organism evidence="2">
    <name type="scientific">marine sediment metagenome</name>
    <dbReference type="NCBI Taxonomy" id="412755"/>
    <lineage>
        <taxon>unclassified sequences</taxon>
        <taxon>metagenomes</taxon>
        <taxon>ecological metagenomes</taxon>
    </lineage>
</organism>
<comment type="caution">
    <text evidence="2">The sequence shown here is derived from an EMBL/GenBank/DDBJ whole genome shotgun (WGS) entry which is preliminary data.</text>
</comment>
<gene>
    <name evidence="2" type="ORF">LCGC14_1252280</name>
</gene>
<dbReference type="EMBL" id="LAZR01006872">
    <property type="protein sequence ID" value="KKM89090.1"/>
    <property type="molecule type" value="Genomic_DNA"/>
</dbReference>
<feature type="region of interest" description="Disordered" evidence="1">
    <location>
        <begin position="38"/>
        <end position="58"/>
    </location>
</feature>
<dbReference type="AlphaFoldDB" id="A0A0F9NJT6"/>
<sequence length="58" mass="6380">MKHTWTSSEHHLGLVGSFWKYVYPLVCKTCGALAGSAKDDSECRERPSPPDDTIQEGG</sequence>
<name>A0A0F9NJT6_9ZZZZ</name>